<reference evidence="3 4" key="1">
    <citation type="submission" date="2019-06" db="EMBL/GenBank/DDBJ databases">
        <title>Genome sequencing of plant associated microbes to promote plant fitness in Sorghum bicolor and Oryza sativa.</title>
        <authorList>
            <person name="Coleman-Derr D."/>
        </authorList>
    </citation>
    <scope>NUCLEOTIDE SEQUENCE [LARGE SCALE GENOMIC DNA]</scope>
    <source>
        <strain evidence="3 4">KV-663</strain>
    </source>
</reference>
<dbReference type="Pfam" id="PF13699">
    <property type="entry name" value="eCIS_core"/>
    <property type="match status" value="1"/>
</dbReference>
<evidence type="ECO:0000313" key="4">
    <source>
        <dbReference type="Proteomes" id="UP000316747"/>
    </source>
</evidence>
<feature type="domain" description="eCIS core" evidence="2">
    <location>
        <begin position="25"/>
        <end position="101"/>
    </location>
</feature>
<feature type="region of interest" description="Disordered" evidence="1">
    <location>
        <begin position="99"/>
        <end position="118"/>
    </location>
</feature>
<evidence type="ECO:0000313" key="3">
    <source>
        <dbReference type="EMBL" id="TQM61704.1"/>
    </source>
</evidence>
<feature type="compositionally biased region" description="Polar residues" evidence="1">
    <location>
        <begin position="9"/>
        <end position="22"/>
    </location>
</feature>
<dbReference type="EMBL" id="VFPM01000002">
    <property type="protein sequence ID" value="TQM61704.1"/>
    <property type="molecule type" value="Genomic_DNA"/>
</dbReference>
<evidence type="ECO:0000256" key="1">
    <source>
        <dbReference type="SAM" id="MobiDB-lite"/>
    </source>
</evidence>
<sequence length="411" mass="43429">MTPARARTPAQTPETATPSSSVARLPDVTAERASRFLDHDFAHVRIHADAEAERVTDSLGARAATIGRDVYFAPGEYRPGTHEGERLIGHELAHVIQQEGGQPAPGAALDPQAAADRAGVAVAERRPSRVGQPATPSGLPALEPKPNTPTVDAGTVAKTAPTTNPTTNPAAPVKTWDQRVTEAQAETDLTVKSAALTALAQEALGAAYTVKEAGTTSPGQLAPADYALAPTINVDVRLTSKKKTNGNPVGDVAGHTFGPGPSAQYCILGPKALKAGSPMDVALYADHELYHSRKPSAGELEVWTDSFVHYFIKTFGNQWAPLIGYYDAEKPDGAGKFPQREATITALDAYYQGLSDTVPAGEKNSDKRKFILWFRRRISDRPGSAFITDLSAKTGVTATEPADAPAASKKP</sequence>
<keyword evidence="4" id="KW-1185">Reference proteome</keyword>
<name>A0A543HTU3_9MICO</name>
<organism evidence="3 4">
    <name type="scientific">Humibacillus xanthopallidus</name>
    <dbReference type="NCBI Taxonomy" id="412689"/>
    <lineage>
        <taxon>Bacteria</taxon>
        <taxon>Bacillati</taxon>
        <taxon>Actinomycetota</taxon>
        <taxon>Actinomycetes</taxon>
        <taxon>Micrococcales</taxon>
        <taxon>Intrasporangiaceae</taxon>
        <taxon>Humibacillus</taxon>
    </lineage>
</organism>
<feature type="region of interest" description="Disordered" evidence="1">
    <location>
        <begin position="124"/>
        <end position="149"/>
    </location>
</feature>
<accession>A0A543HTU3</accession>
<comment type="caution">
    <text evidence="3">The sequence shown here is derived from an EMBL/GenBank/DDBJ whole genome shotgun (WGS) entry which is preliminary data.</text>
</comment>
<dbReference type="Proteomes" id="UP000316747">
    <property type="component" value="Unassembled WGS sequence"/>
</dbReference>
<feature type="compositionally biased region" description="Low complexity" evidence="1">
    <location>
        <begin position="100"/>
        <end position="118"/>
    </location>
</feature>
<evidence type="ECO:0000259" key="2">
    <source>
        <dbReference type="Pfam" id="PF13699"/>
    </source>
</evidence>
<protein>
    <submittedName>
        <fullName evidence="3">Uncharacterized protein DUF4157</fullName>
    </submittedName>
</protein>
<proteinExistence type="predicted"/>
<dbReference type="AlphaFoldDB" id="A0A543HTU3"/>
<gene>
    <name evidence="3" type="ORF">FBY41_1715</name>
</gene>
<feature type="region of interest" description="Disordered" evidence="1">
    <location>
        <begin position="1"/>
        <end position="25"/>
    </location>
</feature>
<dbReference type="InterPro" id="IPR025295">
    <property type="entry name" value="eCIS_core_dom"/>
</dbReference>